<dbReference type="InterPro" id="IPR000210">
    <property type="entry name" value="BTB/POZ_dom"/>
</dbReference>
<organism evidence="3 4">
    <name type="scientific">Fusarium gaditjirri</name>
    <dbReference type="NCBI Taxonomy" id="282569"/>
    <lineage>
        <taxon>Eukaryota</taxon>
        <taxon>Fungi</taxon>
        <taxon>Dikarya</taxon>
        <taxon>Ascomycota</taxon>
        <taxon>Pezizomycotina</taxon>
        <taxon>Sordariomycetes</taxon>
        <taxon>Hypocreomycetidae</taxon>
        <taxon>Hypocreales</taxon>
        <taxon>Nectriaceae</taxon>
        <taxon>Fusarium</taxon>
        <taxon>Fusarium nisikadoi species complex</taxon>
    </lineage>
</organism>
<feature type="compositionally biased region" description="Acidic residues" evidence="1">
    <location>
        <begin position="38"/>
        <end position="52"/>
    </location>
</feature>
<gene>
    <name evidence="3" type="ORF">FGADI_9028</name>
</gene>
<dbReference type="CDD" id="cd18186">
    <property type="entry name" value="BTB_POZ_ZBTB_KLHL-like"/>
    <property type="match status" value="1"/>
</dbReference>
<sequence length="370" mass="42515">MKTSILTFSPKADTELILRRPNLRKRDEPKNDSKENEDAPENEAGELNDDGSEDRQTKEDQPPVLDVFSDQSSSVHNTKDLKALKASDEKGHSVEIRFRVSSAHLILASPVFKAMLDGPFSEGIRNKHNLFELKAFEWNAEALVAILDIIHGHHKSLPKTVKLDLLIEIARICDYYQCEEIVEVFAELWISALWEDEPYEDEANMNWMFIAWVFQRRSKFNYMVSRALGHRKIPMHTDLPLPSTIMEKVETQRLKLINDVLNNLYGLLESLWVTNDGCEPQCASMLLGSLMKQMREAGLEIPKPKGLPSTTRSFKELRSFVSELETPSWYLYGYSSAKHYCSLKDKTKPWIDDLSKTYMDGFRYEDFGGA</sequence>
<keyword evidence="4" id="KW-1185">Reference proteome</keyword>
<evidence type="ECO:0000259" key="2">
    <source>
        <dbReference type="Pfam" id="PF00651"/>
    </source>
</evidence>
<feature type="compositionally biased region" description="Basic and acidic residues" evidence="1">
    <location>
        <begin position="12"/>
        <end position="37"/>
    </location>
</feature>
<comment type="caution">
    <text evidence="3">The sequence shown here is derived from an EMBL/GenBank/DDBJ whole genome shotgun (WGS) entry which is preliminary data.</text>
</comment>
<dbReference type="Gene3D" id="3.30.710.10">
    <property type="entry name" value="Potassium Channel Kv1.1, Chain A"/>
    <property type="match status" value="1"/>
</dbReference>
<feature type="domain" description="BTB" evidence="2">
    <location>
        <begin position="96"/>
        <end position="186"/>
    </location>
</feature>
<reference evidence="3" key="1">
    <citation type="journal article" date="2020" name="BMC Genomics">
        <title>Correction to: Identification and distribution of gene clusters required for synthesis of sphingolipid metabolism inhibitors in diverse species of the filamentous fungus Fusarium.</title>
        <authorList>
            <person name="Kim H.S."/>
            <person name="Lohmar J.M."/>
            <person name="Busman M."/>
            <person name="Brown D.W."/>
            <person name="Naumann T.A."/>
            <person name="Divon H.H."/>
            <person name="Lysoe E."/>
            <person name="Uhlig S."/>
            <person name="Proctor R.H."/>
        </authorList>
    </citation>
    <scope>NUCLEOTIDE SEQUENCE</scope>
    <source>
        <strain evidence="3">NRRL 45417</strain>
    </source>
</reference>
<evidence type="ECO:0000313" key="3">
    <source>
        <dbReference type="EMBL" id="KAF4949257.1"/>
    </source>
</evidence>
<dbReference type="EMBL" id="JABFAI010000243">
    <property type="protein sequence ID" value="KAF4949257.1"/>
    <property type="molecule type" value="Genomic_DNA"/>
</dbReference>
<dbReference type="AlphaFoldDB" id="A0A8H4T128"/>
<accession>A0A8H4T128</accession>
<protein>
    <recommendedName>
        <fullName evidence="2">BTB domain-containing protein</fullName>
    </recommendedName>
</protein>
<evidence type="ECO:0000313" key="4">
    <source>
        <dbReference type="Proteomes" id="UP000604273"/>
    </source>
</evidence>
<feature type="region of interest" description="Disordered" evidence="1">
    <location>
        <begin position="1"/>
        <end position="74"/>
    </location>
</feature>
<dbReference type="Proteomes" id="UP000604273">
    <property type="component" value="Unassembled WGS sequence"/>
</dbReference>
<reference evidence="3" key="2">
    <citation type="submission" date="2020-05" db="EMBL/GenBank/DDBJ databases">
        <authorList>
            <person name="Kim H.-S."/>
            <person name="Proctor R.H."/>
            <person name="Brown D.W."/>
        </authorList>
    </citation>
    <scope>NUCLEOTIDE SEQUENCE</scope>
    <source>
        <strain evidence="3">NRRL 45417</strain>
    </source>
</reference>
<dbReference type="InterPro" id="IPR011333">
    <property type="entry name" value="SKP1/BTB/POZ_sf"/>
</dbReference>
<dbReference type="SUPFAM" id="SSF54695">
    <property type="entry name" value="POZ domain"/>
    <property type="match status" value="1"/>
</dbReference>
<dbReference type="OrthoDB" id="5326346at2759"/>
<proteinExistence type="predicted"/>
<name>A0A8H4T128_9HYPO</name>
<dbReference type="Pfam" id="PF00651">
    <property type="entry name" value="BTB"/>
    <property type="match status" value="1"/>
</dbReference>
<evidence type="ECO:0000256" key="1">
    <source>
        <dbReference type="SAM" id="MobiDB-lite"/>
    </source>
</evidence>